<feature type="non-terminal residue" evidence="2">
    <location>
        <position position="1"/>
    </location>
</feature>
<dbReference type="EMBL" id="DAKRPA010000058">
    <property type="protein sequence ID" value="DBA00766.1"/>
    <property type="molecule type" value="Genomic_DNA"/>
</dbReference>
<dbReference type="AlphaFoldDB" id="A0AAV2Z3B8"/>
<dbReference type="Proteomes" id="UP001146120">
    <property type="component" value="Unassembled WGS sequence"/>
</dbReference>
<evidence type="ECO:0000313" key="3">
    <source>
        <dbReference type="Proteomes" id="UP001146120"/>
    </source>
</evidence>
<reference evidence="2" key="2">
    <citation type="journal article" date="2023" name="Microbiol Resour">
        <title>Decontamination and Annotation of the Draft Genome Sequence of the Oomycete Lagenidium giganteum ARSEF 373.</title>
        <authorList>
            <person name="Morgan W.R."/>
            <person name="Tartar A."/>
        </authorList>
    </citation>
    <scope>NUCLEOTIDE SEQUENCE</scope>
    <source>
        <strain evidence="2">ARSEF 373</strain>
    </source>
</reference>
<name>A0AAV2Z3B8_9STRA</name>
<evidence type="ECO:0000256" key="1">
    <source>
        <dbReference type="SAM" id="MobiDB-lite"/>
    </source>
</evidence>
<evidence type="ECO:0000313" key="2">
    <source>
        <dbReference type="EMBL" id="DBA00766.1"/>
    </source>
</evidence>
<feature type="region of interest" description="Disordered" evidence="1">
    <location>
        <begin position="112"/>
        <end position="141"/>
    </location>
</feature>
<proteinExistence type="predicted"/>
<organism evidence="2 3">
    <name type="scientific">Lagenidium giganteum</name>
    <dbReference type="NCBI Taxonomy" id="4803"/>
    <lineage>
        <taxon>Eukaryota</taxon>
        <taxon>Sar</taxon>
        <taxon>Stramenopiles</taxon>
        <taxon>Oomycota</taxon>
        <taxon>Peronosporomycetes</taxon>
        <taxon>Pythiales</taxon>
        <taxon>Pythiaceae</taxon>
    </lineage>
</organism>
<sequence>DEVEDDNEDENSDVEPYVVCDGVSVDAFNEFVGDGEGLRIGLRFLELSADGRVLVVDFALPVHEVSLRMPLTEGLETRAKSERLARSRHVELAIQPERLTPRSGHVTARQIADNHHHTLRSKNGSPSLWKSGDRRHGPVSEKLQLVRRRRVCLAHQSKQEGTVDGVRAV</sequence>
<gene>
    <name evidence="2" type="ORF">N0F65_004671</name>
</gene>
<comment type="caution">
    <text evidence="2">The sequence shown here is derived from an EMBL/GenBank/DDBJ whole genome shotgun (WGS) entry which is preliminary data.</text>
</comment>
<accession>A0AAV2Z3B8</accession>
<reference evidence="2" key="1">
    <citation type="submission" date="2022-11" db="EMBL/GenBank/DDBJ databases">
        <authorList>
            <person name="Morgan W.R."/>
            <person name="Tartar A."/>
        </authorList>
    </citation>
    <scope>NUCLEOTIDE SEQUENCE</scope>
    <source>
        <strain evidence="2">ARSEF 373</strain>
    </source>
</reference>
<keyword evidence="3" id="KW-1185">Reference proteome</keyword>
<protein>
    <submittedName>
        <fullName evidence="2">Uncharacterized protein</fullName>
    </submittedName>
</protein>